<dbReference type="Pfam" id="PF10825">
    <property type="entry name" value="DUF2752"/>
    <property type="match status" value="1"/>
</dbReference>
<protein>
    <submittedName>
        <fullName evidence="2">DUF2752 domain-containing protein</fullName>
    </submittedName>
</protein>
<keyword evidence="3" id="KW-1185">Reference proteome</keyword>
<keyword evidence="1" id="KW-0472">Membrane</keyword>
<reference evidence="2 3" key="1">
    <citation type="submission" date="2024-07" db="EMBL/GenBank/DDBJ databases">
        <title>Uliginosibacterium flavum JJ3220;KACC:17644.</title>
        <authorList>
            <person name="Kim M.K."/>
        </authorList>
    </citation>
    <scope>NUCLEOTIDE SEQUENCE [LARGE SCALE GENOMIC DNA]</scope>
    <source>
        <strain evidence="2 3">KACC:17644</strain>
    </source>
</reference>
<dbReference type="RefSeq" id="WP_354600740.1">
    <property type="nucleotide sequence ID" value="NZ_JBEWZI010000007.1"/>
</dbReference>
<feature type="transmembrane region" description="Helical" evidence="1">
    <location>
        <begin position="12"/>
        <end position="38"/>
    </location>
</feature>
<keyword evidence="1" id="KW-0812">Transmembrane</keyword>
<proteinExistence type="predicted"/>
<evidence type="ECO:0000256" key="1">
    <source>
        <dbReference type="SAM" id="Phobius"/>
    </source>
</evidence>
<name>A0ABV2TKV2_9RHOO</name>
<dbReference type="InterPro" id="IPR021215">
    <property type="entry name" value="DUF2752"/>
</dbReference>
<sequence length="109" mass="11769">MPRVCLSRNKRLDALIFAGISVLGVAALVAPVFLLSVLPPCLISLLTGLECWGCGITRAVLQALHGDCSAAWALNPLVFIVLPLLSFEYARLGWRLFGSVRKAPLDVRP</sequence>
<evidence type="ECO:0000313" key="2">
    <source>
        <dbReference type="EMBL" id="MET7014178.1"/>
    </source>
</evidence>
<comment type="caution">
    <text evidence="2">The sequence shown here is derived from an EMBL/GenBank/DDBJ whole genome shotgun (WGS) entry which is preliminary data.</text>
</comment>
<keyword evidence="1" id="KW-1133">Transmembrane helix</keyword>
<organism evidence="2 3">
    <name type="scientific">Uliginosibacterium flavum</name>
    <dbReference type="NCBI Taxonomy" id="1396831"/>
    <lineage>
        <taxon>Bacteria</taxon>
        <taxon>Pseudomonadati</taxon>
        <taxon>Pseudomonadota</taxon>
        <taxon>Betaproteobacteria</taxon>
        <taxon>Rhodocyclales</taxon>
        <taxon>Zoogloeaceae</taxon>
        <taxon>Uliginosibacterium</taxon>
    </lineage>
</organism>
<dbReference type="EMBL" id="JBEWZI010000007">
    <property type="protein sequence ID" value="MET7014178.1"/>
    <property type="molecule type" value="Genomic_DNA"/>
</dbReference>
<evidence type="ECO:0000313" key="3">
    <source>
        <dbReference type="Proteomes" id="UP001549691"/>
    </source>
</evidence>
<dbReference type="Proteomes" id="UP001549691">
    <property type="component" value="Unassembled WGS sequence"/>
</dbReference>
<gene>
    <name evidence="2" type="ORF">ABXR19_08240</name>
</gene>
<accession>A0ABV2TKV2</accession>
<feature type="transmembrane region" description="Helical" evidence="1">
    <location>
        <begin position="70"/>
        <end position="92"/>
    </location>
</feature>